<comment type="caution">
    <text evidence="1">The sequence shown here is derived from an EMBL/GenBank/DDBJ whole genome shotgun (WGS) entry which is preliminary data.</text>
</comment>
<reference evidence="1" key="1">
    <citation type="journal article" date="2019" name="bioRxiv">
        <title>The Genome of the Zebra Mussel, Dreissena polymorpha: A Resource for Invasive Species Research.</title>
        <authorList>
            <person name="McCartney M.A."/>
            <person name="Auch B."/>
            <person name="Kono T."/>
            <person name="Mallez S."/>
            <person name="Zhang Y."/>
            <person name="Obille A."/>
            <person name="Becker A."/>
            <person name="Abrahante J.E."/>
            <person name="Garbe J."/>
            <person name="Badalamenti J.P."/>
            <person name="Herman A."/>
            <person name="Mangelson H."/>
            <person name="Liachko I."/>
            <person name="Sullivan S."/>
            <person name="Sone E.D."/>
            <person name="Koren S."/>
            <person name="Silverstein K.A.T."/>
            <person name="Beckman K.B."/>
            <person name="Gohl D.M."/>
        </authorList>
    </citation>
    <scope>NUCLEOTIDE SEQUENCE</scope>
    <source>
        <strain evidence="1">Duluth1</strain>
        <tissue evidence="1">Whole animal</tissue>
    </source>
</reference>
<keyword evidence="2" id="KW-1185">Reference proteome</keyword>
<gene>
    <name evidence="1" type="ORF">DPMN_164017</name>
</gene>
<name>A0A9D4EWY0_DREPO</name>
<evidence type="ECO:0000313" key="2">
    <source>
        <dbReference type="Proteomes" id="UP000828390"/>
    </source>
</evidence>
<sequence>MFIPNTNTLQGDNHMVVHQSEYTHCSSQDRKLLVLTGKAPQLTELCYWPARFCSKRERFPIWLDKFLQFRKQKDNSGQLTEYGRPRYEGVVRPTPQVAKRADST</sequence>
<evidence type="ECO:0000313" key="1">
    <source>
        <dbReference type="EMBL" id="KAH3785921.1"/>
    </source>
</evidence>
<dbReference type="EMBL" id="JAIWYP010000008">
    <property type="protein sequence ID" value="KAH3785921.1"/>
    <property type="molecule type" value="Genomic_DNA"/>
</dbReference>
<dbReference type="AlphaFoldDB" id="A0A9D4EWY0"/>
<protein>
    <submittedName>
        <fullName evidence="1">Uncharacterized protein</fullName>
    </submittedName>
</protein>
<dbReference type="Proteomes" id="UP000828390">
    <property type="component" value="Unassembled WGS sequence"/>
</dbReference>
<accession>A0A9D4EWY0</accession>
<reference evidence="1" key="2">
    <citation type="submission" date="2020-11" db="EMBL/GenBank/DDBJ databases">
        <authorList>
            <person name="McCartney M.A."/>
            <person name="Auch B."/>
            <person name="Kono T."/>
            <person name="Mallez S."/>
            <person name="Becker A."/>
            <person name="Gohl D.M."/>
            <person name="Silverstein K.A.T."/>
            <person name="Koren S."/>
            <person name="Bechman K.B."/>
            <person name="Herman A."/>
            <person name="Abrahante J.E."/>
            <person name="Garbe J."/>
        </authorList>
    </citation>
    <scope>NUCLEOTIDE SEQUENCE</scope>
    <source>
        <strain evidence="1">Duluth1</strain>
        <tissue evidence="1">Whole animal</tissue>
    </source>
</reference>
<proteinExistence type="predicted"/>
<organism evidence="1 2">
    <name type="scientific">Dreissena polymorpha</name>
    <name type="common">Zebra mussel</name>
    <name type="synonym">Mytilus polymorpha</name>
    <dbReference type="NCBI Taxonomy" id="45954"/>
    <lineage>
        <taxon>Eukaryota</taxon>
        <taxon>Metazoa</taxon>
        <taxon>Spiralia</taxon>
        <taxon>Lophotrochozoa</taxon>
        <taxon>Mollusca</taxon>
        <taxon>Bivalvia</taxon>
        <taxon>Autobranchia</taxon>
        <taxon>Heteroconchia</taxon>
        <taxon>Euheterodonta</taxon>
        <taxon>Imparidentia</taxon>
        <taxon>Neoheterodontei</taxon>
        <taxon>Myida</taxon>
        <taxon>Dreissenoidea</taxon>
        <taxon>Dreissenidae</taxon>
        <taxon>Dreissena</taxon>
    </lineage>
</organism>